<dbReference type="EMBL" id="CP006682">
    <property type="protein sequence ID" value="AHB35929.1"/>
    <property type="molecule type" value="Genomic_DNA"/>
</dbReference>
<dbReference type="AlphaFoldDB" id="V5RHA4"/>
<keyword evidence="2" id="KW-1003">Cell membrane</keyword>
<evidence type="ECO:0000313" key="8">
    <source>
        <dbReference type="EMBL" id="AHB35929.1"/>
    </source>
</evidence>
<dbReference type="PROSITE" id="PS51257">
    <property type="entry name" value="PROKAR_LIPOPROTEIN"/>
    <property type="match status" value="1"/>
</dbReference>
<dbReference type="PANTHER" id="PTHR34296">
    <property type="entry name" value="TRANSCRIPTIONAL ACTIVATOR PROTEIN MED"/>
    <property type="match status" value="1"/>
</dbReference>
<gene>
    <name evidence="8" type="ORF">SAPIS_v1c00820</name>
</gene>
<comment type="subcellular location">
    <subcellularLocation>
        <location evidence="1">Cell membrane</location>
    </subcellularLocation>
</comment>
<evidence type="ECO:0000256" key="5">
    <source>
        <dbReference type="ARBA" id="ARBA00023288"/>
    </source>
</evidence>
<keyword evidence="5" id="KW-0449">Lipoprotein</keyword>
<sequence>MRKLLTSLMVATIATSSASTAVSCGKKYTRWSEVYVITDSGKVMDKAFNESGYNAGKEVMKMLDVKTSSGSNYDGISYIESKSESDIQNNYQTAKNGGAKTLILPGYKHGGENLEKAASIVENVVVIDVPNKDKKQEKALPNVTGLLYRADISGFYSGFAAIIYSLLNDNYKDKKLRLSTFGGEHNGTAVDSFMHGYLAAIDTYNTMKESKKPVIEKLFKDNNKTDDQIKNMLEVNVERVTSQSDGPTGDKDSSWFSNSFNPGGGRIISDKLINEGSDVIMPVAGAQVNDLLSVIKNKGDSTKVKVVGVDIDQAEVYDTHKGLFITSAEKDIVSSTVLAMSHQDSYISNDNLFNAANEKYKDISVTEDADKGYEKVNITEKKSWAGTTKWFGGKFSSGNSNLLSSDLHDAIKKLFDENNLLEASKNYFKEYANKGAKELLSKVAIKEFSEKVLEAKQSTK</sequence>
<dbReference type="InterPro" id="IPR003760">
    <property type="entry name" value="PnrA-like"/>
</dbReference>
<dbReference type="PANTHER" id="PTHR34296:SF2">
    <property type="entry name" value="ABC TRANSPORTER GUANOSINE-BINDING PROTEIN NUPN"/>
    <property type="match status" value="1"/>
</dbReference>
<proteinExistence type="predicted"/>
<dbReference type="GO" id="GO:0005886">
    <property type="term" value="C:plasma membrane"/>
    <property type="evidence" value="ECO:0007669"/>
    <property type="project" value="UniProtKB-SubCell"/>
</dbReference>
<evidence type="ECO:0000259" key="7">
    <source>
        <dbReference type="Pfam" id="PF02608"/>
    </source>
</evidence>
<dbReference type="RefSeq" id="WP_023788863.1">
    <property type="nucleotide sequence ID" value="NC_022998.1"/>
</dbReference>
<evidence type="ECO:0000256" key="1">
    <source>
        <dbReference type="ARBA" id="ARBA00004236"/>
    </source>
</evidence>
<dbReference type="HOGENOM" id="CLU_046544_0_0_14"/>
<feature type="domain" description="ABC transporter substrate-binding protein PnrA-like" evidence="7">
    <location>
        <begin position="258"/>
        <end position="338"/>
    </location>
</feature>
<dbReference type="KEGG" id="sapi:SAPIS_v1c00820"/>
<dbReference type="PATRIC" id="fig|1276258.3.peg.79"/>
<name>V5RHA4_SPIAP</name>
<dbReference type="STRING" id="1276258.SAPIS_v1c00820"/>
<keyword evidence="3 6" id="KW-0732">Signal</keyword>
<organism evidence="8 9">
    <name type="scientific">Spiroplasma apis B31</name>
    <dbReference type="NCBI Taxonomy" id="1276258"/>
    <lineage>
        <taxon>Bacteria</taxon>
        <taxon>Bacillati</taxon>
        <taxon>Mycoplasmatota</taxon>
        <taxon>Mollicutes</taxon>
        <taxon>Entomoplasmatales</taxon>
        <taxon>Spiroplasmataceae</taxon>
        <taxon>Spiroplasma</taxon>
    </lineage>
</organism>
<dbReference type="InterPro" id="IPR050957">
    <property type="entry name" value="BMP_lipoprotein"/>
</dbReference>
<evidence type="ECO:0000313" key="9">
    <source>
        <dbReference type="Proteomes" id="UP000018550"/>
    </source>
</evidence>
<dbReference type="Proteomes" id="UP000018550">
    <property type="component" value="Chromosome"/>
</dbReference>
<feature type="chain" id="PRO_5004740383" evidence="6">
    <location>
        <begin position="22"/>
        <end position="460"/>
    </location>
</feature>
<dbReference type="Gene3D" id="3.40.50.2300">
    <property type="match status" value="2"/>
</dbReference>
<keyword evidence="4" id="KW-0472">Membrane</keyword>
<dbReference type="Pfam" id="PF02608">
    <property type="entry name" value="Bmp"/>
    <property type="match status" value="1"/>
</dbReference>
<keyword evidence="9" id="KW-1185">Reference proteome</keyword>
<evidence type="ECO:0000256" key="6">
    <source>
        <dbReference type="SAM" id="SignalP"/>
    </source>
</evidence>
<reference evidence="8 9" key="1">
    <citation type="journal article" date="2014" name="Genome Announc.">
        <title>Complete Genome Sequence of Spiroplasma apis B31T (ATCC 33834), a Bacterium Associated with May Disease of Honeybees (Apis mellifera).</title>
        <authorList>
            <person name="Ku C."/>
            <person name="Lo W.S."/>
            <person name="Chen L.L."/>
            <person name="Kuo C.H."/>
        </authorList>
    </citation>
    <scope>NUCLEOTIDE SEQUENCE [LARGE SCALE GENOMIC DNA]</scope>
    <source>
        <strain evidence="8">B31</strain>
    </source>
</reference>
<evidence type="ECO:0000256" key="3">
    <source>
        <dbReference type="ARBA" id="ARBA00022729"/>
    </source>
</evidence>
<feature type="signal peptide" evidence="6">
    <location>
        <begin position="1"/>
        <end position="21"/>
    </location>
</feature>
<accession>V5RHA4</accession>
<dbReference type="OrthoDB" id="9769871at2"/>
<dbReference type="eggNOG" id="COG1744">
    <property type="taxonomic scope" value="Bacteria"/>
</dbReference>
<protein>
    <submittedName>
        <fullName evidence="8">Ribose/galactose ABC transporter substrate-binding protein</fullName>
    </submittedName>
</protein>
<evidence type="ECO:0000256" key="4">
    <source>
        <dbReference type="ARBA" id="ARBA00023136"/>
    </source>
</evidence>
<evidence type="ECO:0000256" key="2">
    <source>
        <dbReference type="ARBA" id="ARBA00022475"/>
    </source>
</evidence>